<dbReference type="EMBL" id="OU015584">
    <property type="protein sequence ID" value="CAG5081810.1"/>
    <property type="molecule type" value="Genomic_DNA"/>
</dbReference>
<evidence type="ECO:0000313" key="2">
    <source>
        <dbReference type="Proteomes" id="UP000683507"/>
    </source>
</evidence>
<name>A0A916NH18_9FLAO</name>
<organism evidence="1 2">
    <name type="scientific">Parvicella tangerina</name>
    <dbReference type="NCBI Taxonomy" id="2829795"/>
    <lineage>
        <taxon>Bacteria</taxon>
        <taxon>Pseudomonadati</taxon>
        <taxon>Bacteroidota</taxon>
        <taxon>Flavobacteriia</taxon>
        <taxon>Flavobacteriales</taxon>
        <taxon>Parvicellaceae</taxon>
        <taxon>Parvicella</taxon>
    </lineage>
</organism>
<gene>
    <name evidence="1" type="ORF">CRYO30217_01734</name>
</gene>
<keyword evidence="2" id="KW-1185">Reference proteome</keyword>
<accession>A0A916NH18</accession>
<dbReference type="Proteomes" id="UP000683507">
    <property type="component" value="Chromosome"/>
</dbReference>
<protein>
    <submittedName>
        <fullName evidence="1">Uncharacterized protein</fullName>
    </submittedName>
</protein>
<dbReference type="AlphaFoldDB" id="A0A916NH18"/>
<dbReference type="RefSeq" id="WP_258541922.1">
    <property type="nucleotide sequence ID" value="NZ_OU015584.1"/>
</dbReference>
<evidence type="ECO:0000313" key="1">
    <source>
        <dbReference type="EMBL" id="CAG5081810.1"/>
    </source>
</evidence>
<reference evidence="1" key="1">
    <citation type="submission" date="2021-04" db="EMBL/GenBank/DDBJ databases">
        <authorList>
            <person name="Rodrigo-Torres L."/>
            <person name="Arahal R. D."/>
            <person name="Lucena T."/>
        </authorList>
    </citation>
    <scope>NUCLEOTIDE SEQUENCE</scope>
    <source>
        <strain evidence="1">AS29M-1</strain>
    </source>
</reference>
<sequence length="158" mass="17914">MNRNLIIAIFLSSSFMVYSQPHYSEQDQEFCNQIKESILELDFSTLRSALHNSLQKNADEITSICEQYSEYINSHSLKSNNYYGIKQKGDSLIQYGYRWASTKNISICVIELTCENLQIKSLVFSSVLGDLPSISFPKNQPVNFDVSLPPPPPPPGKK</sequence>
<proteinExistence type="predicted"/>
<dbReference type="KEGG" id="ptan:CRYO30217_01734"/>